<dbReference type="PROSITE" id="PS52016">
    <property type="entry name" value="TONB_DEPENDENT_REC_3"/>
    <property type="match status" value="1"/>
</dbReference>
<dbReference type="PANTHER" id="PTHR30069:SF29">
    <property type="entry name" value="HEMOGLOBIN AND HEMOGLOBIN-HAPTOGLOBIN-BINDING PROTEIN 1-RELATED"/>
    <property type="match status" value="1"/>
</dbReference>
<proteinExistence type="inferred from homology"/>
<dbReference type="InterPro" id="IPR012910">
    <property type="entry name" value="Plug_dom"/>
</dbReference>
<evidence type="ECO:0000256" key="10">
    <source>
        <dbReference type="PROSITE-ProRule" id="PRU01360"/>
    </source>
</evidence>
<dbReference type="GO" id="GO:0044718">
    <property type="term" value="P:siderophore transmembrane transport"/>
    <property type="evidence" value="ECO:0007669"/>
    <property type="project" value="TreeGrafter"/>
</dbReference>
<feature type="domain" description="TonB-dependent receptor-like beta-barrel" evidence="13">
    <location>
        <begin position="179"/>
        <end position="628"/>
    </location>
</feature>
<keyword evidence="4 10" id="KW-0812">Transmembrane</keyword>
<evidence type="ECO:0000256" key="1">
    <source>
        <dbReference type="ARBA" id="ARBA00004571"/>
    </source>
</evidence>
<dbReference type="OrthoDB" id="9796221at2"/>
<dbReference type="AlphaFoldDB" id="A0A6I4SZN4"/>
<dbReference type="InterPro" id="IPR036942">
    <property type="entry name" value="Beta-barrel_TonB_sf"/>
</dbReference>
<dbReference type="Pfam" id="PF07715">
    <property type="entry name" value="Plug"/>
    <property type="match status" value="1"/>
</dbReference>
<organism evidence="15 16">
    <name type="scientific">Croceibacterium salegens</name>
    <dbReference type="NCBI Taxonomy" id="1737568"/>
    <lineage>
        <taxon>Bacteria</taxon>
        <taxon>Pseudomonadati</taxon>
        <taxon>Pseudomonadota</taxon>
        <taxon>Alphaproteobacteria</taxon>
        <taxon>Sphingomonadales</taxon>
        <taxon>Erythrobacteraceae</taxon>
        <taxon>Croceibacterium</taxon>
    </lineage>
</organism>
<dbReference type="RefSeq" id="WP_159795885.1">
    <property type="nucleotide sequence ID" value="NZ_WTYM01000046.1"/>
</dbReference>
<keyword evidence="7 10" id="KW-0472">Membrane</keyword>
<keyword evidence="6 11" id="KW-0798">TonB box</keyword>
<evidence type="ECO:0000256" key="6">
    <source>
        <dbReference type="ARBA" id="ARBA00023077"/>
    </source>
</evidence>
<feature type="domain" description="TonB-dependent receptor plug" evidence="14">
    <location>
        <begin position="60"/>
        <end position="162"/>
    </location>
</feature>
<evidence type="ECO:0000256" key="4">
    <source>
        <dbReference type="ARBA" id="ARBA00022692"/>
    </source>
</evidence>
<dbReference type="GO" id="GO:0009279">
    <property type="term" value="C:cell outer membrane"/>
    <property type="evidence" value="ECO:0007669"/>
    <property type="project" value="UniProtKB-SubCell"/>
</dbReference>
<evidence type="ECO:0000256" key="9">
    <source>
        <dbReference type="ARBA" id="ARBA00023237"/>
    </source>
</evidence>
<comment type="caution">
    <text evidence="15">The sequence shown here is derived from an EMBL/GenBank/DDBJ whole genome shotgun (WGS) entry which is preliminary data.</text>
</comment>
<dbReference type="Pfam" id="PF00593">
    <property type="entry name" value="TonB_dep_Rec_b-barrel"/>
    <property type="match status" value="1"/>
</dbReference>
<evidence type="ECO:0000256" key="5">
    <source>
        <dbReference type="ARBA" id="ARBA00022729"/>
    </source>
</evidence>
<dbReference type="InterPro" id="IPR039426">
    <property type="entry name" value="TonB-dep_rcpt-like"/>
</dbReference>
<dbReference type="Gene3D" id="2.40.170.20">
    <property type="entry name" value="TonB-dependent receptor, beta-barrel domain"/>
    <property type="match status" value="1"/>
</dbReference>
<reference evidence="15 16" key="1">
    <citation type="submission" date="2019-12" db="EMBL/GenBank/DDBJ databases">
        <title>Genomic-based taxomic classification of the family Erythrobacteraceae.</title>
        <authorList>
            <person name="Xu L."/>
        </authorList>
    </citation>
    <scope>NUCLEOTIDE SEQUENCE [LARGE SCALE GENOMIC DNA]</scope>
    <source>
        <strain evidence="15 16">MCCC 1K01500</strain>
    </source>
</reference>
<dbReference type="EMBL" id="WTYM01000046">
    <property type="protein sequence ID" value="MXO60296.1"/>
    <property type="molecule type" value="Genomic_DNA"/>
</dbReference>
<keyword evidence="3 10" id="KW-1134">Transmembrane beta strand</keyword>
<evidence type="ECO:0000256" key="3">
    <source>
        <dbReference type="ARBA" id="ARBA00022452"/>
    </source>
</evidence>
<gene>
    <name evidence="15" type="ORF">GRI89_12180</name>
</gene>
<evidence type="ECO:0000313" key="15">
    <source>
        <dbReference type="EMBL" id="MXO60296.1"/>
    </source>
</evidence>
<dbReference type="PANTHER" id="PTHR30069">
    <property type="entry name" value="TONB-DEPENDENT OUTER MEMBRANE RECEPTOR"/>
    <property type="match status" value="1"/>
</dbReference>
<evidence type="ECO:0000256" key="11">
    <source>
        <dbReference type="RuleBase" id="RU003357"/>
    </source>
</evidence>
<feature type="chain" id="PRO_5026194882" evidence="12">
    <location>
        <begin position="26"/>
        <end position="668"/>
    </location>
</feature>
<comment type="similarity">
    <text evidence="10 11">Belongs to the TonB-dependent receptor family.</text>
</comment>
<comment type="subcellular location">
    <subcellularLocation>
        <location evidence="1 10">Cell outer membrane</location>
        <topology evidence="1 10">Multi-pass membrane protein</topology>
    </subcellularLocation>
</comment>
<keyword evidence="16" id="KW-1185">Reference proteome</keyword>
<evidence type="ECO:0000256" key="7">
    <source>
        <dbReference type="ARBA" id="ARBA00023136"/>
    </source>
</evidence>
<evidence type="ECO:0000259" key="13">
    <source>
        <dbReference type="Pfam" id="PF00593"/>
    </source>
</evidence>
<sequence length="668" mass="73090">MKFRTTLFAGAAASALFFGHASAQAAAVAGADESDRQSIVVLGQKLEETTPEELEQYGSRLEIVEGKAIDQAGFDDTGQALQMLVPGLYVSPKNGAFDYVNVSLLGSRTSEVLFTVDGVRMGNRLYTGTTPLDTLPSSMIERIEVLKGGQGLYYGTQAVGGIVNVITKGFTRDFDGSVEAGYDTNDGYHANGYLRGGGGDHYFVAFASYDEAEGFQPFHTSDYQPSATDRKRGYRVATGGLKYAYEPADAFRLSASYQHTDAKVEFAKAEDVAAAFNTRNEEVASLKIDWTPSDRFGFYVKAYWHDWDSTYSEFENVLGADGLPTGSLITIDDHDPWVFEDRGINLLGEYKLADGVTVIGGYDYQKYDGMDAVFLIGSQSEEVHAPFAQVKLDLGGLKLAAGVRHNMPSDGQSKTVWNVSGRYAMDGGVYLRGMVGTSFRLPDAYELYVIDPCCEQGNPNLVAEESFNTEFGVGLERGMFSGEVLGFYRKTDNLIDIDYSLPAYPDGFIVNTQDSVTAWGGEAIINARLDDWFGLTFDYTHTEVEASGTNEQIQDIPRDLAKLILTAEEPGGRFGGTVSMNWVGKIYDSVGGGIGRVQHGDYAVVDLAGWFFVDSAHNHRLGVRLENLFDTDYATRITRVRRDADGSSYPADNRGTPFTVHVTYRLAI</sequence>
<dbReference type="Gene3D" id="2.170.130.10">
    <property type="entry name" value="TonB-dependent receptor, plug domain"/>
    <property type="match status" value="1"/>
</dbReference>
<dbReference type="GO" id="GO:0015344">
    <property type="term" value="F:siderophore uptake transmembrane transporter activity"/>
    <property type="evidence" value="ECO:0007669"/>
    <property type="project" value="TreeGrafter"/>
</dbReference>
<accession>A0A6I4SZN4</accession>
<evidence type="ECO:0000259" key="14">
    <source>
        <dbReference type="Pfam" id="PF07715"/>
    </source>
</evidence>
<feature type="signal peptide" evidence="12">
    <location>
        <begin position="1"/>
        <end position="25"/>
    </location>
</feature>
<name>A0A6I4SZN4_9SPHN</name>
<keyword evidence="2 10" id="KW-0813">Transport</keyword>
<dbReference type="SUPFAM" id="SSF56935">
    <property type="entry name" value="Porins"/>
    <property type="match status" value="1"/>
</dbReference>
<evidence type="ECO:0000313" key="16">
    <source>
        <dbReference type="Proteomes" id="UP000433652"/>
    </source>
</evidence>
<protein>
    <submittedName>
        <fullName evidence="15">TonB-dependent receptor</fullName>
    </submittedName>
</protein>
<evidence type="ECO:0000256" key="8">
    <source>
        <dbReference type="ARBA" id="ARBA00023170"/>
    </source>
</evidence>
<keyword evidence="9 10" id="KW-0998">Cell outer membrane</keyword>
<dbReference type="InterPro" id="IPR037066">
    <property type="entry name" value="Plug_dom_sf"/>
</dbReference>
<keyword evidence="8 15" id="KW-0675">Receptor</keyword>
<dbReference type="Proteomes" id="UP000433652">
    <property type="component" value="Unassembled WGS sequence"/>
</dbReference>
<dbReference type="CDD" id="cd01347">
    <property type="entry name" value="ligand_gated_channel"/>
    <property type="match status" value="1"/>
</dbReference>
<evidence type="ECO:0000256" key="2">
    <source>
        <dbReference type="ARBA" id="ARBA00022448"/>
    </source>
</evidence>
<dbReference type="InterPro" id="IPR000531">
    <property type="entry name" value="Beta-barrel_TonB"/>
</dbReference>
<evidence type="ECO:0000256" key="12">
    <source>
        <dbReference type="SAM" id="SignalP"/>
    </source>
</evidence>
<keyword evidence="5 12" id="KW-0732">Signal</keyword>